<keyword evidence="11" id="KW-0175">Coiled coil</keyword>
<dbReference type="InterPro" id="IPR027417">
    <property type="entry name" value="P-loop_NTPase"/>
</dbReference>
<dbReference type="InterPro" id="IPR014017">
    <property type="entry name" value="DNA_helicase_UvrD-like_C"/>
</dbReference>
<protein>
    <recommendedName>
        <fullName evidence="8">DNA 3'-5' helicase</fullName>
        <ecNumber evidence="8">5.6.2.4</ecNumber>
    </recommendedName>
</protein>
<organism evidence="14 15">
    <name type="scientific">[Ruminococcus] lactaris CC59_002D</name>
    <dbReference type="NCBI Taxonomy" id="1073376"/>
    <lineage>
        <taxon>Bacteria</taxon>
        <taxon>Bacillati</taxon>
        <taxon>Bacillota</taxon>
        <taxon>Clostridia</taxon>
        <taxon>Lachnospirales</taxon>
        <taxon>Lachnospiraceae</taxon>
        <taxon>Mediterraneibacter</taxon>
    </lineage>
</organism>
<feature type="coiled-coil region" evidence="11">
    <location>
        <begin position="631"/>
        <end position="682"/>
    </location>
</feature>
<comment type="similarity">
    <text evidence="1">Belongs to the helicase family. UvrD subfamily.</text>
</comment>
<dbReference type="InterPro" id="IPR000212">
    <property type="entry name" value="DNA_helicase_UvrD/REP"/>
</dbReference>
<dbReference type="GO" id="GO:0005829">
    <property type="term" value="C:cytosol"/>
    <property type="evidence" value="ECO:0007669"/>
    <property type="project" value="TreeGrafter"/>
</dbReference>
<evidence type="ECO:0000256" key="6">
    <source>
        <dbReference type="ARBA" id="ARBA00023235"/>
    </source>
</evidence>
<dbReference type="Gene3D" id="1.10.486.10">
    <property type="entry name" value="PCRA, domain 4"/>
    <property type="match status" value="1"/>
</dbReference>
<evidence type="ECO:0000256" key="9">
    <source>
        <dbReference type="ARBA" id="ARBA00048988"/>
    </source>
</evidence>
<feature type="domain" description="UvrD-like helicase ATP-binding" evidence="12">
    <location>
        <begin position="8"/>
        <end position="283"/>
    </location>
</feature>
<dbReference type="PATRIC" id="fig|1073376.3.peg.2697"/>
<dbReference type="Gene3D" id="3.40.50.300">
    <property type="entry name" value="P-loop containing nucleotide triphosphate hydrolases"/>
    <property type="match status" value="2"/>
</dbReference>
<dbReference type="InterPro" id="IPR014016">
    <property type="entry name" value="UvrD-like_ATP-bd"/>
</dbReference>
<comment type="catalytic activity">
    <reaction evidence="9">
        <text>ATP + H2O = ADP + phosphate + H(+)</text>
        <dbReference type="Rhea" id="RHEA:13065"/>
        <dbReference type="ChEBI" id="CHEBI:15377"/>
        <dbReference type="ChEBI" id="CHEBI:15378"/>
        <dbReference type="ChEBI" id="CHEBI:30616"/>
        <dbReference type="ChEBI" id="CHEBI:43474"/>
        <dbReference type="ChEBI" id="CHEBI:456216"/>
        <dbReference type="EC" id="5.6.2.4"/>
    </reaction>
</comment>
<dbReference type="HOGENOM" id="CLU_004585_6_1_9"/>
<evidence type="ECO:0000256" key="2">
    <source>
        <dbReference type="ARBA" id="ARBA00022741"/>
    </source>
</evidence>
<comment type="caution">
    <text evidence="14">The sequence shown here is derived from an EMBL/GenBank/DDBJ whole genome shotgun (WGS) entry which is preliminary data.</text>
</comment>
<keyword evidence="6" id="KW-0413">Isomerase</keyword>
<dbReference type="STRING" id="1073376.HMPREF1202_02625"/>
<evidence type="ECO:0000256" key="10">
    <source>
        <dbReference type="PROSITE-ProRule" id="PRU00560"/>
    </source>
</evidence>
<dbReference type="EMBL" id="AZJE01000038">
    <property type="protein sequence ID" value="ETD15743.1"/>
    <property type="molecule type" value="Genomic_DNA"/>
</dbReference>
<dbReference type="EC" id="5.6.2.4" evidence="8"/>
<feature type="domain" description="UvrD-like helicase C-terminal" evidence="13">
    <location>
        <begin position="276"/>
        <end position="548"/>
    </location>
</feature>
<reference evidence="14 15" key="1">
    <citation type="submission" date="2013-10" db="EMBL/GenBank/DDBJ databases">
        <title>The Genome Sequence of Ruminococcus lactaris CC59_002D.</title>
        <authorList>
            <consortium name="The Broad Institute Genomics Platform"/>
            <person name="Earl A."/>
            <person name="Allen-Vercoe E."/>
            <person name="Daigneault M."/>
            <person name="Young S.K."/>
            <person name="Zeng Q."/>
            <person name="Gargeya S."/>
            <person name="Fitzgerald M."/>
            <person name="Abouelleil A."/>
            <person name="Alvarado L."/>
            <person name="Chapman S.B."/>
            <person name="Gainer-Dewar J."/>
            <person name="Goldberg J."/>
            <person name="Griggs A."/>
            <person name="Gujja S."/>
            <person name="Hansen M."/>
            <person name="Howarth C."/>
            <person name="Imamovic A."/>
            <person name="Ireland A."/>
            <person name="Larimer J."/>
            <person name="McCowan C."/>
            <person name="Murphy C."/>
            <person name="Pearson M."/>
            <person name="Poon T.W."/>
            <person name="Priest M."/>
            <person name="Roberts A."/>
            <person name="Saif S."/>
            <person name="Shea T."/>
            <person name="Sykes S."/>
            <person name="Wortman J."/>
            <person name="Nusbaum C."/>
            <person name="Birren B."/>
        </authorList>
    </citation>
    <scope>NUCLEOTIDE SEQUENCE [LARGE SCALE GENOMIC DNA]</scope>
    <source>
        <strain evidence="14 15">CC59_002D</strain>
    </source>
</reference>
<dbReference type="SUPFAM" id="SSF52540">
    <property type="entry name" value="P-loop containing nucleoside triphosphate hydrolases"/>
    <property type="match status" value="1"/>
</dbReference>
<proteinExistence type="inferred from homology"/>
<sequence>MKFEEEWSFLNPYQMTAVLDESPACVVNANVGSGKTTVLIAKILYLYQVKQIQPEEMIVLTFTNKAADEIKERLIAKEKFLKKEKNDEEPRLDGFGTFHSVALWMLREKLEVEKAGWRKDFTVMAPDEEEDLALTLTAEYGLKIKYKNRLKKRLEQEYQWYLEGRPIPRYKDDLFKLYPIIESEKKKQNKMTFSDLLRVSTLLLKGQDAFIPKWIIVDEVQDSDKMQMEFLEALKGRETKLFAVGDPNQVIYSWRGTGENMFFLLKHRFEAKEYSLPVNYRSNALILGAANRFLQFGSQIRASREKGEKIEIVNYYDPFQEAEELALRIRELKEQGLTYREMAVFYRLQRQVDVLAKVFERQGIPYEVSVKKSLHDIPVLNWFVRVLRFCVNPLDEQSGIAAVADKEFGEFGMTRKKAEKIIKEKKLSESLLYEQMAGFQAWVVDNFGKFMKEGEKEQKIFEYFHLKEFLRPTVESYTENVKKIKSFLKQLCSYCGSIDFRGHLREFLNSSELYGLKMEAGEKEVGAEMNPEDRKDAVQLMTLHASKGLEFDTVFLIGVNPGLIPLHSKNYEQEEEERRLFFVGITRAKNRLELSWYTNPGEPGIAGEESRYLKMIPQELLEGMPDEKERWANLQQLKKEVQEKAQEKAQEKVQEKAQEKVQEKAQKEVQEKEQKELRQEVKPEDQQEQADMRAGIQAVVQVRHPKYGVGVLRSEDDLMVEAEFDGYGVKQFLKAFGEVEIIG</sequence>
<dbReference type="GO" id="GO:0005524">
    <property type="term" value="F:ATP binding"/>
    <property type="evidence" value="ECO:0007669"/>
    <property type="project" value="UniProtKB-UniRule"/>
</dbReference>
<dbReference type="GO" id="GO:0016887">
    <property type="term" value="F:ATP hydrolysis activity"/>
    <property type="evidence" value="ECO:0007669"/>
    <property type="project" value="RHEA"/>
</dbReference>
<keyword evidence="5 10" id="KW-0067">ATP-binding</keyword>
<evidence type="ECO:0000256" key="5">
    <source>
        <dbReference type="ARBA" id="ARBA00022840"/>
    </source>
</evidence>
<evidence type="ECO:0000256" key="1">
    <source>
        <dbReference type="ARBA" id="ARBA00009922"/>
    </source>
</evidence>
<dbReference type="Proteomes" id="UP000018683">
    <property type="component" value="Unassembled WGS sequence"/>
</dbReference>
<dbReference type="PANTHER" id="PTHR11070:SF63">
    <property type="entry name" value="DNA HELICASE IV"/>
    <property type="match status" value="1"/>
</dbReference>
<dbReference type="GO" id="GO:0000725">
    <property type="term" value="P:recombinational repair"/>
    <property type="evidence" value="ECO:0007669"/>
    <property type="project" value="TreeGrafter"/>
</dbReference>
<evidence type="ECO:0000259" key="13">
    <source>
        <dbReference type="PROSITE" id="PS51217"/>
    </source>
</evidence>
<accession>V8BKQ1</accession>
<evidence type="ECO:0000256" key="3">
    <source>
        <dbReference type="ARBA" id="ARBA00022801"/>
    </source>
</evidence>
<evidence type="ECO:0000256" key="8">
    <source>
        <dbReference type="ARBA" id="ARBA00034808"/>
    </source>
</evidence>
<dbReference type="AlphaFoldDB" id="V8BKQ1"/>
<keyword evidence="2 10" id="KW-0547">Nucleotide-binding</keyword>
<evidence type="ECO:0000256" key="7">
    <source>
        <dbReference type="ARBA" id="ARBA00034617"/>
    </source>
</evidence>
<dbReference type="Pfam" id="PF00580">
    <property type="entry name" value="UvrD-helicase"/>
    <property type="match status" value="1"/>
</dbReference>
<dbReference type="Pfam" id="PF13361">
    <property type="entry name" value="UvrD_C"/>
    <property type="match status" value="1"/>
</dbReference>
<evidence type="ECO:0000256" key="4">
    <source>
        <dbReference type="ARBA" id="ARBA00022806"/>
    </source>
</evidence>
<evidence type="ECO:0000256" key="11">
    <source>
        <dbReference type="SAM" id="Coils"/>
    </source>
</evidence>
<dbReference type="GO" id="GO:0043138">
    <property type="term" value="F:3'-5' DNA helicase activity"/>
    <property type="evidence" value="ECO:0007669"/>
    <property type="project" value="UniProtKB-EC"/>
</dbReference>
<dbReference type="GO" id="GO:0003677">
    <property type="term" value="F:DNA binding"/>
    <property type="evidence" value="ECO:0007669"/>
    <property type="project" value="InterPro"/>
</dbReference>
<dbReference type="Gene3D" id="1.10.10.160">
    <property type="match status" value="1"/>
</dbReference>
<comment type="catalytic activity">
    <reaction evidence="7">
        <text>Couples ATP hydrolysis with the unwinding of duplex DNA by translocating in the 3'-5' direction.</text>
        <dbReference type="EC" id="5.6.2.4"/>
    </reaction>
</comment>
<dbReference type="InterPro" id="IPR013986">
    <property type="entry name" value="DExx_box_DNA_helicase_dom_sf"/>
</dbReference>
<dbReference type="PANTHER" id="PTHR11070">
    <property type="entry name" value="UVRD / RECB / PCRA DNA HELICASE FAMILY MEMBER"/>
    <property type="match status" value="1"/>
</dbReference>
<keyword evidence="4 10" id="KW-0347">Helicase</keyword>
<name>V8BKQ1_9FIRM</name>
<keyword evidence="3 10" id="KW-0378">Hydrolase</keyword>
<dbReference type="CDD" id="cd17932">
    <property type="entry name" value="DEXQc_UvrD"/>
    <property type="match status" value="1"/>
</dbReference>
<feature type="binding site" evidence="10">
    <location>
        <begin position="29"/>
        <end position="36"/>
    </location>
    <ligand>
        <name>ATP</name>
        <dbReference type="ChEBI" id="CHEBI:30616"/>
    </ligand>
</feature>
<dbReference type="PROSITE" id="PS51217">
    <property type="entry name" value="UVRD_HELICASE_CTER"/>
    <property type="match status" value="1"/>
</dbReference>
<evidence type="ECO:0000313" key="14">
    <source>
        <dbReference type="EMBL" id="ETD15743.1"/>
    </source>
</evidence>
<evidence type="ECO:0000313" key="15">
    <source>
        <dbReference type="Proteomes" id="UP000018683"/>
    </source>
</evidence>
<evidence type="ECO:0000259" key="12">
    <source>
        <dbReference type="PROSITE" id="PS51198"/>
    </source>
</evidence>
<gene>
    <name evidence="14" type="ORF">HMPREF1202_02625</name>
</gene>
<dbReference type="PROSITE" id="PS51198">
    <property type="entry name" value="UVRD_HELICASE_ATP_BIND"/>
    <property type="match status" value="1"/>
</dbReference>